<dbReference type="CDD" id="cd13850">
    <property type="entry name" value="CuRO_1_Abr2_like"/>
    <property type="match status" value="1"/>
</dbReference>
<evidence type="ECO:0000313" key="12">
    <source>
        <dbReference type="Proteomes" id="UP000541154"/>
    </source>
</evidence>
<keyword evidence="2" id="KW-0479">Metal-binding</keyword>
<dbReference type="InterPro" id="IPR011707">
    <property type="entry name" value="Cu-oxidase-like_N"/>
</dbReference>
<dbReference type="GO" id="GO:0005507">
    <property type="term" value="F:copper ion binding"/>
    <property type="evidence" value="ECO:0007669"/>
    <property type="project" value="InterPro"/>
</dbReference>
<name>A0A8H6E906_PETAA</name>
<dbReference type="AlphaFoldDB" id="A0A8H6E906"/>
<feature type="domain" description="Plastocyanin-like" evidence="8">
    <location>
        <begin position="171"/>
        <end position="365"/>
    </location>
</feature>
<feature type="domain" description="Plastocyanin-like" evidence="9">
    <location>
        <begin position="449"/>
        <end position="568"/>
    </location>
</feature>
<evidence type="ECO:0000256" key="6">
    <source>
        <dbReference type="ARBA" id="ARBA00023180"/>
    </source>
</evidence>
<dbReference type="InterPro" id="IPR045087">
    <property type="entry name" value="Cu-oxidase_fam"/>
</dbReference>
<evidence type="ECO:0000256" key="1">
    <source>
        <dbReference type="ARBA" id="ARBA00010609"/>
    </source>
</evidence>
<dbReference type="SUPFAM" id="SSF49503">
    <property type="entry name" value="Cupredoxins"/>
    <property type="match status" value="3"/>
</dbReference>
<evidence type="ECO:0000259" key="10">
    <source>
        <dbReference type="Pfam" id="PF07732"/>
    </source>
</evidence>
<dbReference type="Pfam" id="PF00394">
    <property type="entry name" value="Cu-oxidase"/>
    <property type="match status" value="1"/>
</dbReference>
<evidence type="ECO:0000256" key="7">
    <source>
        <dbReference type="SAM" id="SignalP"/>
    </source>
</evidence>
<keyword evidence="5" id="KW-0186">Copper</keyword>
<comment type="similarity">
    <text evidence="1">Belongs to the multicopper oxidase family.</text>
</comment>
<evidence type="ECO:0000256" key="4">
    <source>
        <dbReference type="ARBA" id="ARBA00023002"/>
    </source>
</evidence>
<keyword evidence="3 7" id="KW-0732">Signal</keyword>
<evidence type="ECO:0000259" key="8">
    <source>
        <dbReference type="Pfam" id="PF00394"/>
    </source>
</evidence>
<organism evidence="11 12">
    <name type="scientific">Petromyces alliaceus</name>
    <name type="common">Aspergillus alliaceus</name>
    <dbReference type="NCBI Taxonomy" id="209559"/>
    <lineage>
        <taxon>Eukaryota</taxon>
        <taxon>Fungi</taxon>
        <taxon>Dikarya</taxon>
        <taxon>Ascomycota</taxon>
        <taxon>Pezizomycotina</taxon>
        <taxon>Eurotiomycetes</taxon>
        <taxon>Eurotiomycetidae</taxon>
        <taxon>Eurotiales</taxon>
        <taxon>Aspergillaceae</taxon>
        <taxon>Aspergillus</taxon>
        <taxon>Aspergillus subgen. Circumdati</taxon>
    </lineage>
</organism>
<evidence type="ECO:0000256" key="3">
    <source>
        <dbReference type="ARBA" id="ARBA00022729"/>
    </source>
</evidence>
<dbReference type="Pfam" id="PF07731">
    <property type="entry name" value="Cu-oxidase_2"/>
    <property type="match status" value="1"/>
</dbReference>
<dbReference type="CDD" id="cd13876">
    <property type="entry name" value="CuRO_2_Abr2_like"/>
    <property type="match status" value="1"/>
</dbReference>
<dbReference type="Gene3D" id="2.60.40.420">
    <property type="entry name" value="Cupredoxins - blue copper proteins"/>
    <property type="match status" value="3"/>
</dbReference>
<dbReference type="PANTHER" id="PTHR11709:SF488">
    <property type="entry name" value="LACCASE-RELATED"/>
    <property type="match status" value="1"/>
</dbReference>
<comment type="caution">
    <text evidence="11">The sequence shown here is derived from an EMBL/GenBank/DDBJ whole genome shotgun (WGS) entry which is preliminary data.</text>
</comment>
<feature type="domain" description="Plastocyanin-like" evidence="10">
    <location>
        <begin position="32"/>
        <end position="144"/>
    </location>
</feature>
<feature type="signal peptide" evidence="7">
    <location>
        <begin position="1"/>
        <end position="22"/>
    </location>
</feature>
<evidence type="ECO:0000256" key="5">
    <source>
        <dbReference type="ARBA" id="ARBA00023008"/>
    </source>
</evidence>
<dbReference type="InterPro" id="IPR002355">
    <property type="entry name" value="Cu_oxidase_Cu_BS"/>
</dbReference>
<dbReference type="PROSITE" id="PS00080">
    <property type="entry name" value="MULTICOPPER_OXIDASE2"/>
    <property type="match status" value="1"/>
</dbReference>
<dbReference type="PROSITE" id="PS00079">
    <property type="entry name" value="MULTICOPPER_OXIDASE1"/>
    <property type="match status" value="1"/>
</dbReference>
<dbReference type="GO" id="GO:0042440">
    <property type="term" value="P:pigment metabolic process"/>
    <property type="evidence" value="ECO:0007669"/>
    <property type="project" value="UniProtKB-ARBA"/>
</dbReference>
<dbReference type="FunFam" id="2.60.40.420:FF:000036">
    <property type="entry name" value="L-ascorbate oxidase"/>
    <property type="match status" value="1"/>
</dbReference>
<keyword evidence="6" id="KW-0325">Glycoprotein</keyword>
<dbReference type="GO" id="GO:0052716">
    <property type="term" value="F:hydroquinone:oxygen oxidoreductase activity"/>
    <property type="evidence" value="ECO:0007669"/>
    <property type="project" value="UniProtKB-ARBA"/>
</dbReference>
<gene>
    <name evidence="11" type="ORF">ETB97_011737</name>
</gene>
<evidence type="ECO:0000256" key="2">
    <source>
        <dbReference type="ARBA" id="ARBA00022723"/>
    </source>
</evidence>
<dbReference type="Pfam" id="PF07732">
    <property type="entry name" value="Cu-oxidase_3"/>
    <property type="match status" value="1"/>
</dbReference>
<keyword evidence="4" id="KW-0560">Oxidoreductase</keyword>
<evidence type="ECO:0000313" key="11">
    <source>
        <dbReference type="EMBL" id="KAF5862380.1"/>
    </source>
</evidence>
<dbReference type="FunFam" id="2.60.40.420:FF:000061">
    <property type="entry name" value="Laccase TilA"/>
    <property type="match status" value="1"/>
</dbReference>
<dbReference type="CDD" id="cd13898">
    <property type="entry name" value="CuRO_3_Abr2_like"/>
    <property type="match status" value="1"/>
</dbReference>
<reference evidence="11 12" key="1">
    <citation type="submission" date="2019-04" db="EMBL/GenBank/DDBJ databases">
        <title>Aspergillus burnettii sp. nov., novel species from soil in southeast Queensland.</title>
        <authorList>
            <person name="Gilchrist C.L.M."/>
            <person name="Pitt J.I."/>
            <person name="Lange L."/>
            <person name="Lacey H.J."/>
            <person name="Vuong D."/>
            <person name="Midgley D.J."/>
            <person name="Greenfield P."/>
            <person name="Bradbury M."/>
            <person name="Lacey E."/>
            <person name="Busk P.K."/>
            <person name="Pilgaard B."/>
            <person name="Chooi Y.H."/>
            <person name="Piggott A.M."/>
        </authorList>
    </citation>
    <scope>NUCLEOTIDE SEQUENCE [LARGE SCALE GENOMIC DNA]</scope>
    <source>
        <strain evidence="11 12">FRR 5400</strain>
    </source>
</reference>
<evidence type="ECO:0000259" key="9">
    <source>
        <dbReference type="Pfam" id="PF07731"/>
    </source>
</evidence>
<protein>
    <submittedName>
        <fullName evidence="11">Uncharacterized protein</fullName>
    </submittedName>
</protein>
<feature type="chain" id="PRO_5034621862" evidence="7">
    <location>
        <begin position="23"/>
        <end position="587"/>
    </location>
</feature>
<dbReference type="InterPro" id="IPR033138">
    <property type="entry name" value="Cu_oxidase_CS"/>
</dbReference>
<sequence>MTSFQSRLGFLVFVCLVQWVSCKVVQFDLNLTWEDHEVAGFTRRMILSNGQFPSPTLRLRQGDTVEFLVNNSMPFGATVHFHGIEQRGTPWSDGVPGLSQRPIAPGDQFIYKWTATHYGIYLYHAHTRGQIEDGLYGAIYIQPDDAVEKPFDLITDDPNELQAIRKAERETTPIILSDWRHLTSEEIWQAQVASGVENFCANAVLINGKGSVFCLPQDRINTLTTPARKQALGNRTYTDIGCLPPNDPRKASLTPKSFLQGCMPSEGPAEIFEVDQTSRYRSFDLINIAGSLELAFSIDQHSLYVYAVDGRYVEPLHVDAITVNIGTRYSVLVKLDQPAGDYTVRAVNQGANQLINGTGIMAYKTSTHMQKKPSQPWISEAGTNATADTMFLDEASVVPFPLEVPSTSVNRTYILNVNHIGDTYRWTLGNHSFPLSNEEATPLLFNRSSIPAKYMITTMNNTWVDLIINMTTAGQPPHPIHKHSNKYFVIGSGTGAFTYSSVAEATQYIPERFNFRTPQMRDTFPSPPAGSGPSWLAIRYHVVNPGPFLLHCHIQPHLSGGMALAILDGVDAWPHVPEGYELPAVAT</sequence>
<dbReference type="InterPro" id="IPR001117">
    <property type="entry name" value="Cu-oxidase_2nd"/>
</dbReference>
<proteinExistence type="inferred from homology"/>
<dbReference type="EMBL" id="SPNV01000075">
    <property type="protein sequence ID" value="KAF5862380.1"/>
    <property type="molecule type" value="Genomic_DNA"/>
</dbReference>
<keyword evidence="12" id="KW-1185">Reference proteome</keyword>
<dbReference type="InterPro" id="IPR011706">
    <property type="entry name" value="Cu-oxidase_C"/>
</dbReference>
<dbReference type="InterPro" id="IPR008972">
    <property type="entry name" value="Cupredoxin"/>
</dbReference>
<dbReference type="Proteomes" id="UP000541154">
    <property type="component" value="Unassembled WGS sequence"/>
</dbReference>
<dbReference type="PANTHER" id="PTHR11709">
    <property type="entry name" value="MULTI-COPPER OXIDASE"/>
    <property type="match status" value="1"/>
</dbReference>
<accession>A0A8H6E906</accession>